<evidence type="ECO:0000313" key="1">
    <source>
        <dbReference type="EMBL" id="SBV37805.1"/>
    </source>
</evidence>
<proteinExistence type="predicted"/>
<dbReference type="EMBL" id="FLTS01000001">
    <property type="protein sequence ID" value="SBV37805.1"/>
    <property type="molecule type" value="Genomic_DNA"/>
</dbReference>
<protein>
    <submittedName>
        <fullName evidence="1">Uncharacterized protein</fullName>
    </submittedName>
</protein>
<accession>A0A1Y5Q998</accession>
<reference evidence="1" key="1">
    <citation type="submission" date="2016-03" db="EMBL/GenBank/DDBJ databases">
        <authorList>
            <person name="Ploux O."/>
        </authorList>
    </citation>
    <scope>NUCLEOTIDE SEQUENCE</scope>
    <source>
        <strain evidence="1">UC10</strain>
    </source>
</reference>
<gene>
    <name evidence="1" type="ORF">STPYR_12748</name>
</gene>
<name>A0A1Y5Q998_9GAMM</name>
<dbReference type="AlphaFoldDB" id="A0A1Y5Q998"/>
<sequence>MRRTVRIVRRLRHKPHCRRDPCPLTPELSRASVGLNESLDRIRKMEMSFDLFGFDCIPDSVPGLGIWGFWVGCITTLSGAKRSLFCVHRDNSTWHIEVLWMRAV</sequence>
<organism evidence="1">
    <name type="scientific">uncultured Stenotrophomonas sp</name>
    <dbReference type="NCBI Taxonomy" id="165438"/>
    <lineage>
        <taxon>Bacteria</taxon>
        <taxon>Pseudomonadati</taxon>
        <taxon>Pseudomonadota</taxon>
        <taxon>Gammaproteobacteria</taxon>
        <taxon>Lysobacterales</taxon>
        <taxon>Lysobacteraceae</taxon>
        <taxon>Stenotrophomonas</taxon>
        <taxon>environmental samples</taxon>
    </lineage>
</organism>